<dbReference type="Proteomes" id="UP000504618">
    <property type="component" value="Unplaced"/>
</dbReference>
<sequence length="2397" mass="268722">MSRILLLSEKIIEIMDDTKAYRLWNIQPGEEIVISGIAGRFPDSDNMNQLRENLFNKKDLVRADHGRWKTDHPDVPSRMGIVNNLNKFDADFFGLFFEEAHTLGLETRMLLEHSYEAIIDAGINPKQLRGKNTAVIIAASFSETQNKFLFEDLEIGGLNLTGCHKSIMANMISYYLDLKGPSYVIDTACSSSFYAMAAGYHCIISGKCEDAIIGAAHLCLNTTTTLQFARLGVLAPDGYCRPFDVAANGYSRSETMGVIYLQKAKNAKRIYAICPHIKTNSDGYKKEGITHPSIRMQGTLLMEFYDECGIPSSCLDYIEAHGTGTKVGDPQEINAIYNVLCKNRKTPLMIGSVKSNLGHAEVASGFTQIAKVIIAFETGFVPPNINYTSPRTDIDALINGTVRVIEESMPLKNGYIGINSFGFGGSNAHTLLKWNMKQKVNNSVPTDDLPRLVILSGSTEESVKLFLNDVANHSVNIEYIRLIHDVHADSIDGHRWRGFTILNTLQPDSIKEIQNCENAKRPVWFIFSALGSQWPEMGRNLLKFHVFANAIRMCDVTLKPYGISVTDILTKKDEKVCEDALYAFVGIVAIQIGLVDLLTLLGIIPDYMISHSAGELGCAYADGCLTIDQAILSAYFIGLACTEGKIIRSSMAIVSYCDYECLKNMCPMDIEIICRNSENCNVVSGPTESMQKFMKKLLQINNIHVREIHCNVPYHSSYLESVENQLLLDLNKVISHPKKRSPKWVSTSIPRIEWFTSASKLSSADYHTHSILSTVLFEQTTHLIPSNAVTIEIAPHAVLKEVLNEVNNVVLSRRNKQNIDVVLQGIGRLYNCGLQPKVANLYPPVEFPVSRGTPMISPSIRWDHSKNWYVPSFETQTFIKSGERYVEISLNSEDYDYMCGHVVDGRNLLPATGYLVLVWETIGMMKGITFTTIPIIFRDVNFIRATHLTKSNAVKLTIAIQKDGKFEITEEGNVVVTGTVHETSIPEQEMFRTDLLPENSDEEEHMTARDIYKELRLRGYQYSGWFRGLHSASISGSKGHIVWKTNWVTFMDTMLQMYIIGYDTRDLYVPTSIQKLVINPELHASKLRNSATGMENSTDIDKKLPIQIYRELDTIIAGGIEIRGLKATQISRRRLAQDVVTEEHVFVAHHDRAKISLNEAIRISAQLALEDHQIIKIKTIELVEDVDDVALEYLSSSLLVEAFGDVPLIQTNITLLTSPNRFNSADLPQNITIGDLNKPSVDDKALIVAGFNLLTKQQALLERLLSFLREGGYLLSREKCDVIDYTKYLQQYELNVILEKRTDKEMIVLLKKKIPIGKRIVVYINNDNFNWLEDLKLLVSGEEDLEEKSRIIIVGERDFECGLLGFVNCLRKEPGGELVRGVLIQDEMAPKFSLQDPLYKQQLEKDMIINVLRSNKNWGSYRHLRLSRPETEPVPTAHVCQTVCGDLSTFCWIENSLSVESLRENLVRVVYSSLNFKDVMLATGKLTSSQAISRGRLFQYIPLGLEYVGFDTNGQRVMGIRDTDCIANVIKKDTDFCWKIPDAWTFEAAATVPCVYSTVYLALYIYGKMKKGNKILIHSGTGGIGQAAIHLALKEGCEVFTTVGTNDKRKFIKKMFPSILNEHIGNSRDTSFEQMIMRETNGHGVDIVLNSLSEEKLIASVRCLAKNGRFLEIGKFDLISNNPLDMSMFQKGISFYGILLDNMCTGDHKYKSLLSKMVADGLEDGTIKPIQVTVFSKTEIEAAFRYMASGKHMGKIIINIQETDKPLDKSIVAYRRYYCLRNKSYIILGGLGGFGLELTDWLIFRGARNVVLISRTGMKNGYQRMKVRLWKSYGVNILIIKNIDVADSKDCEYILKTAEKKAPVDAIFNLGVVLRDSVLKNQTAQTFAESFRSKARATQILDKLSRKTCPQLRHFVVFSSVSCGKGNAGQTNYGMANSIMERVCEKRAEEGLPGLAIQWGAVGDVGLVADVQEDDKELIIGGTLQQKISCCLDELDKFLIQSRPVVSSMVVAEKKAESSGLDSLVNTVANILGIKDMKVVSQNSCLAELGMDSMMVVEIKQILEREFDIFFTAPEIRNLTFAKLNRMSNANVSDASMQDKKKFDTVELDVIKFLVGVLKDEDFISEACLDFSTKKPKTTTEVFLIPGIDGCASVFSHLISDIKFSVTILHYNTNNTDAIDATNIISETSDHLTNYILPKLRGGKDFVMVGYSFGSIIAIELTRRLEAMNFIGRLVLIDGAPEQIQMMYKHFTSNPNETDLQLVVLTNIMEVYSAGSSKKILMELKKCKTWEERYNIFAEQFLATNTLLSSANLKTLCTRVYKNVSAIRQYDPSTLPPIRSSIILLKSAYSSHIPLKEDYGLQKVTQNLVKVHYIESTHATILKSEKVLSAINGELPI</sequence>
<dbReference type="PROSITE" id="PS52004">
    <property type="entry name" value="KS3_2"/>
    <property type="match status" value="1"/>
</dbReference>
<comment type="catalytic activity">
    <reaction evidence="41">
        <text>3-oxohexanoyl-[ACP] + NADPH + H(+) = (3R)-hydroxyhexanoyl-[ACP] + NADP(+)</text>
        <dbReference type="Rhea" id="RHEA:41824"/>
        <dbReference type="Rhea" id="RHEA-COMP:9629"/>
        <dbReference type="Rhea" id="RHEA-COMP:9630"/>
        <dbReference type="ChEBI" id="CHEBI:15378"/>
        <dbReference type="ChEBI" id="CHEBI:57783"/>
        <dbReference type="ChEBI" id="CHEBI:58349"/>
        <dbReference type="ChEBI" id="CHEBI:78456"/>
        <dbReference type="ChEBI" id="CHEBI:78457"/>
    </reaction>
    <physiologicalReaction direction="left-to-right" evidence="41">
        <dbReference type="Rhea" id="RHEA:41825"/>
    </physiologicalReaction>
</comment>
<dbReference type="InterPro" id="IPR016039">
    <property type="entry name" value="Thiolase-like"/>
</dbReference>
<comment type="catalytic activity">
    <reaction evidence="21">
        <text>(3R)-hydroxyhexadecanoyl-[ACP] = (2E)-hexadecenoyl-[ACP] + H2O</text>
        <dbReference type="Rhea" id="RHEA:41908"/>
        <dbReference type="Rhea" id="RHEA-COMP:9650"/>
        <dbReference type="Rhea" id="RHEA-COMP:9651"/>
        <dbReference type="ChEBI" id="CHEBI:15377"/>
        <dbReference type="ChEBI" id="CHEBI:78480"/>
        <dbReference type="ChEBI" id="CHEBI:78481"/>
    </reaction>
    <physiologicalReaction direction="left-to-right" evidence="21">
        <dbReference type="Rhea" id="RHEA:41909"/>
    </physiologicalReaction>
</comment>
<evidence type="ECO:0000256" key="47">
    <source>
        <dbReference type="ARBA" id="ARBA00049109"/>
    </source>
</evidence>
<evidence type="ECO:0000256" key="17">
    <source>
        <dbReference type="ARBA" id="ARBA00023388"/>
    </source>
</evidence>
<comment type="catalytic activity">
    <reaction evidence="24">
        <text>acetyl-CoA + n malonyl-CoA + 2n NADPH + 2n H(+) = a long-chain fatty acid + (n+1) CoA + n CO2 + 2n NADP(+).</text>
        <dbReference type="EC" id="2.3.1.85"/>
    </reaction>
</comment>
<comment type="catalytic activity">
    <reaction evidence="47">
        <text>decanoyl-[ACP] + malonyl-[ACP] + H(+) = 3-oxododecanoyl-[ACP] + holo-[ACP] + CO2</text>
        <dbReference type="Rhea" id="RHEA:41868"/>
        <dbReference type="Rhea" id="RHEA-COMP:9623"/>
        <dbReference type="Rhea" id="RHEA-COMP:9640"/>
        <dbReference type="Rhea" id="RHEA-COMP:9641"/>
        <dbReference type="Rhea" id="RHEA-COMP:9685"/>
        <dbReference type="ChEBI" id="CHEBI:15378"/>
        <dbReference type="ChEBI" id="CHEBI:16526"/>
        <dbReference type="ChEBI" id="CHEBI:64479"/>
        <dbReference type="ChEBI" id="CHEBI:78449"/>
        <dbReference type="ChEBI" id="CHEBI:78468"/>
        <dbReference type="ChEBI" id="CHEBI:78469"/>
    </reaction>
    <physiologicalReaction direction="left-to-right" evidence="47">
        <dbReference type="Rhea" id="RHEA:41869"/>
    </physiologicalReaction>
</comment>
<dbReference type="SMART" id="SM00825">
    <property type="entry name" value="PKS_KS"/>
    <property type="match status" value="1"/>
</dbReference>
<comment type="catalytic activity">
    <reaction evidence="18">
        <text>a (3R)-hydroxyacyl-[ACP] = a (2E)-enoyl-[ACP] + H2O</text>
        <dbReference type="Rhea" id="RHEA:13097"/>
        <dbReference type="Rhea" id="RHEA-COMP:9925"/>
        <dbReference type="Rhea" id="RHEA-COMP:9945"/>
        <dbReference type="ChEBI" id="CHEBI:15377"/>
        <dbReference type="ChEBI" id="CHEBI:78784"/>
        <dbReference type="ChEBI" id="CHEBI:78827"/>
        <dbReference type="EC" id="4.2.1.59"/>
    </reaction>
    <physiologicalReaction direction="left-to-right" evidence="18">
        <dbReference type="Rhea" id="RHEA:13098"/>
    </physiologicalReaction>
</comment>
<comment type="catalytic activity">
    <reaction evidence="39">
        <text>(2E)-octenoyl-[ACP] + NADPH + H(+) = octanoyl-[ACP] + NADP(+)</text>
        <dbReference type="Rhea" id="RHEA:41848"/>
        <dbReference type="Rhea" id="RHEA-COMP:9635"/>
        <dbReference type="Rhea" id="RHEA-COMP:9636"/>
        <dbReference type="ChEBI" id="CHEBI:15378"/>
        <dbReference type="ChEBI" id="CHEBI:57783"/>
        <dbReference type="ChEBI" id="CHEBI:58349"/>
        <dbReference type="ChEBI" id="CHEBI:78462"/>
        <dbReference type="ChEBI" id="CHEBI:78463"/>
    </reaction>
    <physiologicalReaction direction="left-to-right" evidence="39">
        <dbReference type="Rhea" id="RHEA:41849"/>
    </physiologicalReaction>
</comment>
<evidence type="ECO:0000256" key="50">
    <source>
        <dbReference type="ARBA" id="ARBA00049414"/>
    </source>
</evidence>
<dbReference type="GO" id="GO:0141148">
    <property type="term" value="F:enoyl-[acyl-carrier-protein] reductase (NADPH) activity"/>
    <property type="evidence" value="ECO:0007669"/>
    <property type="project" value="UniProtKB-EC"/>
</dbReference>
<evidence type="ECO:0000256" key="5">
    <source>
        <dbReference type="ARBA" id="ARBA00012948"/>
    </source>
</evidence>
<dbReference type="Pfam" id="PF21149">
    <property type="entry name" value="FAS_pseudo-KR"/>
    <property type="match status" value="1"/>
</dbReference>
<dbReference type="GO" id="GO:0004316">
    <property type="term" value="F:3-oxoacyl-[acyl-carrier-protein] reductase (NADPH) activity"/>
    <property type="evidence" value="ECO:0007669"/>
    <property type="project" value="UniProtKB-EC"/>
</dbReference>
<evidence type="ECO:0000256" key="34">
    <source>
        <dbReference type="ARBA" id="ARBA00047953"/>
    </source>
</evidence>
<feature type="active site" description="Proton acceptor; for dehydratase activity" evidence="55">
    <location>
        <position position="901"/>
    </location>
</feature>
<comment type="catalytic activity">
    <reaction evidence="25">
        <text>3-oxooctadecanoyl-[ACP] + NADPH + H(+) = (3R)-hydroxyoctadecanoyl-[ACP] + NADP(+)</text>
        <dbReference type="Rhea" id="RHEA:41920"/>
        <dbReference type="Rhea" id="RHEA-COMP:9653"/>
        <dbReference type="Rhea" id="RHEA-COMP:9654"/>
        <dbReference type="ChEBI" id="CHEBI:15378"/>
        <dbReference type="ChEBI" id="CHEBI:57783"/>
        <dbReference type="ChEBI" id="CHEBI:58349"/>
        <dbReference type="ChEBI" id="CHEBI:78487"/>
        <dbReference type="ChEBI" id="CHEBI:78488"/>
    </reaction>
    <physiologicalReaction direction="left-to-right" evidence="25">
        <dbReference type="Rhea" id="RHEA:41921"/>
    </physiologicalReaction>
</comment>
<comment type="catalytic activity">
    <reaction evidence="20">
        <text>(3R)-hydroxyoctadecanoyl-[ACP] = (2E)-octadecenoyl-[ACP] + H2O</text>
        <dbReference type="Rhea" id="RHEA:41924"/>
        <dbReference type="Rhea" id="RHEA-COMP:9654"/>
        <dbReference type="Rhea" id="RHEA-COMP:9655"/>
        <dbReference type="ChEBI" id="CHEBI:15377"/>
        <dbReference type="ChEBI" id="CHEBI:78488"/>
        <dbReference type="ChEBI" id="CHEBI:78489"/>
    </reaction>
    <physiologicalReaction direction="left-to-right" evidence="20">
        <dbReference type="Rhea" id="RHEA:41925"/>
    </physiologicalReaction>
</comment>
<comment type="catalytic activity">
    <reaction evidence="26">
        <text>hexanoyl-[ACP] + malonyl-[ACP] + H(+) = 3-oxooctanoyl-[ACP] + holo-[ACP] + CO2</text>
        <dbReference type="Rhea" id="RHEA:41836"/>
        <dbReference type="Rhea" id="RHEA-COMP:9623"/>
        <dbReference type="Rhea" id="RHEA-COMP:9632"/>
        <dbReference type="Rhea" id="RHEA-COMP:9633"/>
        <dbReference type="Rhea" id="RHEA-COMP:9685"/>
        <dbReference type="ChEBI" id="CHEBI:15378"/>
        <dbReference type="ChEBI" id="CHEBI:16526"/>
        <dbReference type="ChEBI" id="CHEBI:64479"/>
        <dbReference type="ChEBI" id="CHEBI:78449"/>
        <dbReference type="ChEBI" id="CHEBI:78459"/>
        <dbReference type="ChEBI" id="CHEBI:78460"/>
    </reaction>
    <physiologicalReaction direction="left-to-right" evidence="26">
        <dbReference type="Rhea" id="RHEA:41837"/>
    </physiologicalReaction>
</comment>
<dbReference type="Gene3D" id="3.10.129.110">
    <property type="entry name" value="Polyketide synthase dehydratase"/>
    <property type="match status" value="1"/>
</dbReference>
<evidence type="ECO:0000256" key="52">
    <source>
        <dbReference type="ARBA" id="ARBA00049449"/>
    </source>
</evidence>
<dbReference type="SUPFAM" id="SSF51735">
    <property type="entry name" value="NAD(P)-binding Rossmann-fold domains"/>
    <property type="match status" value="2"/>
</dbReference>
<evidence type="ECO:0000256" key="23">
    <source>
        <dbReference type="ARBA" id="ARBA00023442"/>
    </source>
</evidence>
<evidence type="ECO:0000256" key="55">
    <source>
        <dbReference type="PROSITE-ProRule" id="PRU01363"/>
    </source>
</evidence>
<dbReference type="GO" id="GO:0006633">
    <property type="term" value="P:fatty acid biosynthetic process"/>
    <property type="evidence" value="ECO:0007669"/>
    <property type="project" value="InterPro"/>
</dbReference>
<evidence type="ECO:0000256" key="37">
    <source>
        <dbReference type="ARBA" id="ARBA00048281"/>
    </source>
</evidence>
<comment type="catalytic activity">
    <reaction evidence="15">
        <text>(3R)-hydroxydodecanoyl-[ACP] = (2E)-dodecenoyl-[ACP] + H2O</text>
        <dbReference type="Rhea" id="RHEA:41876"/>
        <dbReference type="Rhea" id="RHEA-COMP:9642"/>
        <dbReference type="Rhea" id="RHEA-COMP:9643"/>
        <dbReference type="ChEBI" id="CHEBI:15377"/>
        <dbReference type="ChEBI" id="CHEBI:78470"/>
        <dbReference type="ChEBI" id="CHEBI:78472"/>
    </reaction>
    <physiologicalReaction direction="left-to-right" evidence="15">
        <dbReference type="Rhea" id="RHEA:41877"/>
    </physiologicalReaction>
</comment>
<dbReference type="EC" id="2.3.1.41" evidence="6"/>
<dbReference type="InterPro" id="IPR036291">
    <property type="entry name" value="NAD(P)-bd_dom_sf"/>
</dbReference>
<dbReference type="InterPro" id="IPR032821">
    <property type="entry name" value="PKS_assoc"/>
</dbReference>
<dbReference type="Gene3D" id="3.40.47.10">
    <property type="match status" value="1"/>
</dbReference>
<comment type="catalytic activity">
    <reaction evidence="27">
        <text>a (3R)-hydroxyacyl-[ACP] + NADP(+) = a 3-oxoacyl-[ACP] + NADPH + H(+)</text>
        <dbReference type="Rhea" id="RHEA:17397"/>
        <dbReference type="Rhea" id="RHEA-COMP:9916"/>
        <dbReference type="Rhea" id="RHEA-COMP:9945"/>
        <dbReference type="ChEBI" id="CHEBI:15378"/>
        <dbReference type="ChEBI" id="CHEBI:57783"/>
        <dbReference type="ChEBI" id="CHEBI:58349"/>
        <dbReference type="ChEBI" id="CHEBI:78776"/>
        <dbReference type="ChEBI" id="CHEBI:78827"/>
        <dbReference type="EC" id="1.1.1.100"/>
    </reaction>
    <physiologicalReaction direction="right-to-left" evidence="27">
        <dbReference type="Rhea" id="RHEA:17399"/>
    </physiologicalReaction>
</comment>
<evidence type="ECO:0000256" key="43">
    <source>
        <dbReference type="ARBA" id="ARBA00048691"/>
    </source>
</evidence>
<evidence type="ECO:0000256" key="14">
    <source>
        <dbReference type="ARBA" id="ARBA00023332"/>
    </source>
</evidence>
<reference evidence="60" key="1">
    <citation type="submission" date="2025-08" db="UniProtKB">
        <authorList>
            <consortium name="RefSeq"/>
        </authorList>
    </citation>
    <scope>IDENTIFICATION</scope>
    <source>
        <tissue evidence="60">Whole body</tissue>
    </source>
</reference>
<comment type="catalytic activity">
    <reaction evidence="48">
        <text>(2E)-tetradecenoyl-[ACP] + NADPH + H(+) = tetradecanoyl-[ACP] + NADP(+)</text>
        <dbReference type="Rhea" id="RHEA:41896"/>
        <dbReference type="Rhea" id="RHEA-COMP:9647"/>
        <dbReference type="Rhea" id="RHEA-COMP:9648"/>
        <dbReference type="ChEBI" id="CHEBI:15378"/>
        <dbReference type="ChEBI" id="CHEBI:57783"/>
        <dbReference type="ChEBI" id="CHEBI:58349"/>
        <dbReference type="ChEBI" id="CHEBI:78475"/>
        <dbReference type="ChEBI" id="CHEBI:78477"/>
    </reaction>
    <physiologicalReaction direction="left-to-right" evidence="48">
        <dbReference type="Rhea" id="RHEA:41897"/>
    </physiologicalReaction>
</comment>
<dbReference type="SUPFAM" id="SSF53901">
    <property type="entry name" value="Thiolase-like"/>
    <property type="match status" value="1"/>
</dbReference>
<dbReference type="GeneID" id="112465668"/>
<dbReference type="GO" id="GO:0019171">
    <property type="term" value="F:(3R)-hydroxyacyl-[acyl-carrier-protein] dehydratase activity"/>
    <property type="evidence" value="ECO:0007669"/>
    <property type="project" value="UniProtKB-EC"/>
</dbReference>
<dbReference type="Gene3D" id="3.40.366.10">
    <property type="entry name" value="Malonyl-Coenzyme A Acyl Carrier Protein, domain 2"/>
    <property type="match status" value="1"/>
</dbReference>
<dbReference type="InterPro" id="IPR018201">
    <property type="entry name" value="Ketoacyl_synth_AS"/>
</dbReference>
<dbReference type="FunFam" id="3.40.50.720:FF:000209">
    <property type="entry name" value="Polyketide synthase Pks12"/>
    <property type="match status" value="1"/>
</dbReference>
<dbReference type="PROSITE" id="PS00606">
    <property type="entry name" value="KS3_1"/>
    <property type="match status" value="1"/>
</dbReference>
<keyword evidence="12" id="KW-0663">Pyridoxal phosphate</keyword>
<comment type="catalytic activity">
    <reaction evidence="38">
        <text>tetradecanoyl-[ACP] + H2O = tetradecanoate + holo-[ACP] + H(+)</text>
        <dbReference type="Rhea" id="RHEA:30123"/>
        <dbReference type="Rhea" id="RHEA-COMP:9648"/>
        <dbReference type="Rhea" id="RHEA-COMP:9685"/>
        <dbReference type="ChEBI" id="CHEBI:15377"/>
        <dbReference type="ChEBI" id="CHEBI:15378"/>
        <dbReference type="ChEBI" id="CHEBI:30807"/>
        <dbReference type="ChEBI" id="CHEBI:64479"/>
        <dbReference type="ChEBI" id="CHEBI:78477"/>
        <dbReference type="EC" id="3.1.2.14"/>
    </reaction>
    <physiologicalReaction direction="left-to-right" evidence="38">
        <dbReference type="Rhea" id="RHEA:30124"/>
    </physiologicalReaction>
</comment>
<dbReference type="Pfam" id="PF08659">
    <property type="entry name" value="KR"/>
    <property type="match status" value="1"/>
</dbReference>
<evidence type="ECO:0000256" key="16">
    <source>
        <dbReference type="ARBA" id="ARBA00023373"/>
    </source>
</evidence>
<evidence type="ECO:0000256" key="39">
    <source>
        <dbReference type="ARBA" id="ARBA00048420"/>
    </source>
</evidence>
<dbReference type="Gene3D" id="3.40.50.720">
    <property type="entry name" value="NAD(P)-binding Rossmann-like Domain"/>
    <property type="match status" value="1"/>
</dbReference>
<dbReference type="Gene3D" id="3.90.180.10">
    <property type="entry name" value="Medium-chain alcohol dehydrogenases, catalytic domain"/>
    <property type="match status" value="1"/>
</dbReference>
<comment type="catalytic activity">
    <reaction evidence="40">
        <text>a fatty acyl-[ACP] + malonyl-[ACP] + H(+) = a 3-oxoacyl-[ACP] + holo-[ACP] + CO2</text>
        <dbReference type="Rhea" id="RHEA:22836"/>
        <dbReference type="Rhea" id="RHEA-COMP:9623"/>
        <dbReference type="Rhea" id="RHEA-COMP:9685"/>
        <dbReference type="Rhea" id="RHEA-COMP:9916"/>
        <dbReference type="Rhea" id="RHEA-COMP:14125"/>
        <dbReference type="ChEBI" id="CHEBI:15378"/>
        <dbReference type="ChEBI" id="CHEBI:16526"/>
        <dbReference type="ChEBI" id="CHEBI:64479"/>
        <dbReference type="ChEBI" id="CHEBI:78449"/>
        <dbReference type="ChEBI" id="CHEBI:78776"/>
        <dbReference type="ChEBI" id="CHEBI:138651"/>
        <dbReference type="EC" id="2.3.1.41"/>
    </reaction>
    <physiologicalReaction direction="left-to-right" evidence="40">
        <dbReference type="Rhea" id="RHEA:22837"/>
    </physiologicalReaction>
</comment>
<feature type="active site" description="Proton donor; for dehydratase activity" evidence="55">
    <location>
        <position position="1052"/>
    </location>
</feature>
<keyword evidence="11" id="KW-0702">S-nitrosylation</keyword>
<accession>A0A6J1R8E0</accession>
<dbReference type="GO" id="GO:0004313">
    <property type="term" value="F:[acyl-carrier-protein] S-acetyltransferase activity"/>
    <property type="evidence" value="ECO:0007669"/>
    <property type="project" value="UniProtKB-EC"/>
</dbReference>
<evidence type="ECO:0000256" key="31">
    <source>
        <dbReference type="ARBA" id="ARBA00047578"/>
    </source>
</evidence>
<comment type="catalytic activity">
    <reaction evidence="19">
        <text>(3R)-hydroxytetradecanoyl-[ACP] = (2E)-tetradecenoyl-[ACP] + H2O</text>
        <dbReference type="Rhea" id="RHEA:41892"/>
        <dbReference type="Rhea" id="RHEA-COMP:9646"/>
        <dbReference type="Rhea" id="RHEA-COMP:9647"/>
        <dbReference type="ChEBI" id="CHEBI:15377"/>
        <dbReference type="ChEBI" id="CHEBI:78474"/>
        <dbReference type="ChEBI" id="CHEBI:78475"/>
    </reaction>
    <physiologicalReaction direction="left-to-right" evidence="19">
        <dbReference type="Rhea" id="RHEA:41893"/>
    </physiologicalReaction>
</comment>
<dbReference type="Pfam" id="PF00550">
    <property type="entry name" value="PP-binding"/>
    <property type="match status" value="1"/>
</dbReference>
<evidence type="ECO:0000259" key="57">
    <source>
        <dbReference type="PROSITE" id="PS52004"/>
    </source>
</evidence>
<evidence type="ECO:0000256" key="2">
    <source>
        <dbReference type="ARBA" id="ARBA00012004"/>
    </source>
</evidence>
<evidence type="ECO:0000256" key="24">
    <source>
        <dbReference type="ARBA" id="ARBA00044883"/>
    </source>
</evidence>
<dbReference type="CDD" id="cd08954">
    <property type="entry name" value="KR_1_FAS_SDR_x"/>
    <property type="match status" value="1"/>
</dbReference>
<evidence type="ECO:0000256" key="44">
    <source>
        <dbReference type="ARBA" id="ARBA00048704"/>
    </source>
</evidence>
<dbReference type="SUPFAM" id="SSF47336">
    <property type="entry name" value="ACP-like"/>
    <property type="match status" value="1"/>
</dbReference>
<dbReference type="InterPro" id="IPR011032">
    <property type="entry name" value="GroES-like_sf"/>
</dbReference>
<evidence type="ECO:0000259" key="56">
    <source>
        <dbReference type="PROSITE" id="PS50075"/>
    </source>
</evidence>
<evidence type="ECO:0000256" key="27">
    <source>
        <dbReference type="ARBA" id="ARBA00047400"/>
    </source>
</evidence>
<evidence type="ECO:0000256" key="21">
    <source>
        <dbReference type="ARBA" id="ARBA00023401"/>
    </source>
</evidence>
<comment type="catalytic activity">
    <reaction evidence="51">
        <text>3-oxooctanoyl-[ACP] + NADPH + H(+) = (3R)-hydroxyoctanoyl-[ACP] + NADP(+)</text>
        <dbReference type="Rhea" id="RHEA:41840"/>
        <dbReference type="Rhea" id="RHEA-COMP:9633"/>
        <dbReference type="Rhea" id="RHEA-COMP:9634"/>
        <dbReference type="ChEBI" id="CHEBI:15378"/>
        <dbReference type="ChEBI" id="CHEBI:57783"/>
        <dbReference type="ChEBI" id="CHEBI:58349"/>
        <dbReference type="ChEBI" id="CHEBI:78460"/>
        <dbReference type="ChEBI" id="CHEBI:78461"/>
    </reaction>
    <physiologicalReaction direction="left-to-right" evidence="51">
        <dbReference type="Rhea" id="RHEA:41841"/>
    </physiologicalReaction>
</comment>
<dbReference type="Pfam" id="PF00698">
    <property type="entry name" value="Acyl_transf_1"/>
    <property type="match status" value="1"/>
</dbReference>
<evidence type="ECO:0000259" key="58">
    <source>
        <dbReference type="PROSITE" id="PS52019"/>
    </source>
</evidence>
<dbReference type="PROSITE" id="PS50075">
    <property type="entry name" value="CARRIER"/>
    <property type="match status" value="1"/>
</dbReference>
<gene>
    <name evidence="60" type="primary">LOC112465668</name>
</gene>
<dbReference type="Pfam" id="PF16197">
    <property type="entry name" value="KAsynt_C_assoc"/>
    <property type="match status" value="1"/>
</dbReference>
<dbReference type="GO" id="GO:0004315">
    <property type="term" value="F:3-oxoacyl-[acyl-carrier-protein] synthase activity"/>
    <property type="evidence" value="ECO:0007669"/>
    <property type="project" value="UniProtKB-EC"/>
</dbReference>
<comment type="catalytic activity">
    <reaction evidence="45">
        <text>3-oxotetradecanoyl-[ACP] + NADPH + H(+) = (3R)-hydroxytetradecanoyl-[ACP] + NADP(+)</text>
        <dbReference type="Rhea" id="RHEA:41888"/>
        <dbReference type="Rhea" id="RHEA-COMP:9645"/>
        <dbReference type="Rhea" id="RHEA-COMP:9646"/>
        <dbReference type="ChEBI" id="CHEBI:15378"/>
        <dbReference type="ChEBI" id="CHEBI:57783"/>
        <dbReference type="ChEBI" id="CHEBI:58349"/>
        <dbReference type="ChEBI" id="CHEBI:78473"/>
        <dbReference type="ChEBI" id="CHEBI:78474"/>
    </reaction>
    <physiologicalReaction direction="left-to-right" evidence="45">
        <dbReference type="Rhea" id="RHEA:41889"/>
    </physiologicalReaction>
</comment>
<dbReference type="SMART" id="SM00829">
    <property type="entry name" value="PKS_ER"/>
    <property type="match status" value="1"/>
</dbReference>
<evidence type="ECO:0000313" key="59">
    <source>
        <dbReference type="Proteomes" id="UP000504618"/>
    </source>
</evidence>
<evidence type="ECO:0000256" key="26">
    <source>
        <dbReference type="ARBA" id="ARBA00047394"/>
    </source>
</evidence>
<dbReference type="InterPro" id="IPR049900">
    <property type="entry name" value="PKS_mFAS_DH"/>
</dbReference>
<organism evidence="59 60">
    <name type="scientific">Temnothorax curvispinosus</name>
    <dbReference type="NCBI Taxonomy" id="300111"/>
    <lineage>
        <taxon>Eukaryota</taxon>
        <taxon>Metazoa</taxon>
        <taxon>Ecdysozoa</taxon>
        <taxon>Arthropoda</taxon>
        <taxon>Hexapoda</taxon>
        <taxon>Insecta</taxon>
        <taxon>Pterygota</taxon>
        <taxon>Neoptera</taxon>
        <taxon>Endopterygota</taxon>
        <taxon>Hymenoptera</taxon>
        <taxon>Apocrita</taxon>
        <taxon>Aculeata</taxon>
        <taxon>Formicoidea</taxon>
        <taxon>Formicidae</taxon>
        <taxon>Myrmicinae</taxon>
        <taxon>Temnothorax</taxon>
    </lineage>
</organism>
<dbReference type="EC" id="3.1.2.14" evidence="3"/>
<keyword evidence="10" id="KW-0808">Transferase</keyword>
<dbReference type="InterPro" id="IPR057326">
    <property type="entry name" value="KR_dom"/>
</dbReference>
<dbReference type="InterPro" id="IPR001227">
    <property type="entry name" value="Ac_transferase_dom_sf"/>
</dbReference>
<dbReference type="SMART" id="SM00827">
    <property type="entry name" value="PKS_AT"/>
    <property type="match status" value="1"/>
</dbReference>
<keyword evidence="8" id="KW-0596">Phosphopantetheine</keyword>
<dbReference type="FunFam" id="1.10.1200.10:FF:000013">
    <property type="entry name" value="Fatty acid synthase"/>
    <property type="match status" value="1"/>
</dbReference>
<dbReference type="CDD" id="cd00833">
    <property type="entry name" value="PKS"/>
    <property type="match status" value="1"/>
</dbReference>
<evidence type="ECO:0000256" key="36">
    <source>
        <dbReference type="ARBA" id="ARBA00048051"/>
    </source>
</evidence>
<evidence type="ECO:0000256" key="28">
    <source>
        <dbReference type="ARBA" id="ARBA00047440"/>
    </source>
</evidence>
<comment type="catalytic activity">
    <reaction evidence="35">
        <text>acetyl-[ACP] + malonyl-[ACP] + H(+) = 3-oxobutanoyl-[ACP] + holo-[ACP] + CO2</text>
        <dbReference type="Rhea" id="RHEA:41800"/>
        <dbReference type="Rhea" id="RHEA-COMP:9621"/>
        <dbReference type="Rhea" id="RHEA-COMP:9623"/>
        <dbReference type="Rhea" id="RHEA-COMP:9625"/>
        <dbReference type="Rhea" id="RHEA-COMP:9685"/>
        <dbReference type="ChEBI" id="CHEBI:15378"/>
        <dbReference type="ChEBI" id="CHEBI:16526"/>
        <dbReference type="ChEBI" id="CHEBI:64479"/>
        <dbReference type="ChEBI" id="CHEBI:78446"/>
        <dbReference type="ChEBI" id="CHEBI:78449"/>
        <dbReference type="ChEBI" id="CHEBI:78450"/>
    </reaction>
    <physiologicalReaction direction="left-to-right" evidence="35">
        <dbReference type="Rhea" id="RHEA:41801"/>
    </physiologicalReaction>
</comment>
<proteinExistence type="predicted"/>
<comment type="catalytic activity">
    <reaction evidence="28">
        <text>3-oxodecanoyl-[ACP] + NADPH + H(+) = (3R)-hydroxydecanoyl-[ACP] + NADP(+)</text>
        <dbReference type="Rhea" id="RHEA:41856"/>
        <dbReference type="Rhea" id="RHEA-COMP:9637"/>
        <dbReference type="Rhea" id="RHEA-COMP:9638"/>
        <dbReference type="ChEBI" id="CHEBI:15378"/>
        <dbReference type="ChEBI" id="CHEBI:57783"/>
        <dbReference type="ChEBI" id="CHEBI:58349"/>
        <dbReference type="ChEBI" id="CHEBI:78464"/>
        <dbReference type="ChEBI" id="CHEBI:78466"/>
    </reaction>
    <physiologicalReaction direction="left-to-right" evidence="28">
        <dbReference type="Rhea" id="RHEA:41857"/>
    </physiologicalReaction>
</comment>
<comment type="catalytic activity">
    <reaction evidence="33">
        <text>(2E)-hexenoyl-[ACP] + NADPH + H(+) = hexanoyl-[ACP] + NADP(+)</text>
        <dbReference type="Rhea" id="RHEA:41832"/>
        <dbReference type="Rhea" id="RHEA-COMP:9631"/>
        <dbReference type="Rhea" id="RHEA-COMP:9632"/>
        <dbReference type="ChEBI" id="CHEBI:15378"/>
        <dbReference type="ChEBI" id="CHEBI:57783"/>
        <dbReference type="ChEBI" id="CHEBI:58349"/>
        <dbReference type="ChEBI" id="CHEBI:78458"/>
        <dbReference type="ChEBI" id="CHEBI:78459"/>
    </reaction>
    <physiologicalReaction direction="left-to-right" evidence="33">
        <dbReference type="Rhea" id="RHEA:41833"/>
    </physiologicalReaction>
</comment>
<evidence type="ECO:0000256" key="40">
    <source>
        <dbReference type="ARBA" id="ARBA00048506"/>
    </source>
</evidence>
<evidence type="ECO:0000256" key="19">
    <source>
        <dbReference type="ARBA" id="ARBA00023398"/>
    </source>
</evidence>
<comment type="catalytic activity">
    <reaction evidence="22">
        <text>(3R)-hydroxybutanoyl-[ACP] = (2E)-butenoyl-[ACP] + H2O</text>
        <dbReference type="Rhea" id="RHEA:41808"/>
        <dbReference type="Rhea" id="RHEA-COMP:9626"/>
        <dbReference type="Rhea" id="RHEA-COMP:9627"/>
        <dbReference type="ChEBI" id="CHEBI:15377"/>
        <dbReference type="ChEBI" id="CHEBI:78451"/>
        <dbReference type="ChEBI" id="CHEBI:78453"/>
    </reaction>
    <physiologicalReaction direction="left-to-right" evidence="22">
        <dbReference type="Rhea" id="RHEA:41809"/>
    </physiologicalReaction>
</comment>
<comment type="catalytic activity">
    <reaction evidence="46">
        <text>(2E)-octadecenoyl-[ACP] + NADPH + H(+) = octadecanoyl-[ACP] + NADP(+)</text>
        <dbReference type="Rhea" id="RHEA:41928"/>
        <dbReference type="Rhea" id="RHEA-COMP:9655"/>
        <dbReference type="Rhea" id="RHEA-COMP:9656"/>
        <dbReference type="ChEBI" id="CHEBI:15378"/>
        <dbReference type="ChEBI" id="CHEBI:57783"/>
        <dbReference type="ChEBI" id="CHEBI:58349"/>
        <dbReference type="ChEBI" id="CHEBI:78489"/>
        <dbReference type="ChEBI" id="CHEBI:78495"/>
    </reaction>
    <physiologicalReaction direction="left-to-right" evidence="46">
        <dbReference type="Rhea" id="RHEA:41929"/>
    </physiologicalReaction>
</comment>
<evidence type="ECO:0000313" key="60">
    <source>
        <dbReference type="RefSeq" id="XP_024889090.1"/>
    </source>
</evidence>
<comment type="catalytic activity">
    <reaction evidence="43">
        <text>holo-[ACP] + acetyl-CoA = acetyl-[ACP] + CoA</text>
        <dbReference type="Rhea" id="RHEA:41788"/>
        <dbReference type="Rhea" id="RHEA-COMP:9621"/>
        <dbReference type="Rhea" id="RHEA-COMP:9685"/>
        <dbReference type="ChEBI" id="CHEBI:57287"/>
        <dbReference type="ChEBI" id="CHEBI:57288"/>
        <dbReference type="ChEBI" id="CHEBI:64479"/>
        <dbReference type="ChEBI" id="CHEBI:78446"/>
        <dbReference type="EC" id="2.3.1.38"/>
    </reaction>
    <physiologicalReaction direction="left-to-right" evidence="43">
        <dbReference type="Rhea" id="RHEA:41789"/>
    </physiologicalReaction>
</comment>
<evidence type="ECO:0000256" key="11">
    <source>
        <dbReference type="ARBA" id="ARBA00022799"/>
    </source>
</evidence>
<evidence type="ECO:0000256" key="3">
    <source>
        <dbReference type="ARBA" id="ARBA00012480"/>
    </source>
</evidence>
<comment type="catalytic activity">
    <reaction evidence="49">
        <text>3-oxododecanoyl-[ACP] + NADPH + H(+) = (3R)-hydroxydodecanoyl-[ACP] + NADP(+)</text>
        <dbReference type="Rhea" id="RHEA:41872"/>
        <dbReference type="Rhea" id="RHEA-COMP:9641"/>
        <dbReference type="Rhea" id="RHEA-COMP:9642"/>
        <dbReference type="ChEBI" id="CHEBI:15378"/>
        <dbReference type="ChEBI" id="CHEBI:57783"/>
        <dbReference type="ChEBI" id="CHEBI:58349"/>
        <dbReference type="ChEBI" id="CHEBI:78469"/>
        <dbReference type="ChEBI" id="CHEBI:78470"/>
    </reaction>
    <physiologicalReaction direction="left-to-right" evidence="49">
        <dbReference type="Rhea" id="RHEA:41873"/>
    </physiologicalReaction>
</comment>
<evidence type="ECO:0000256" key="9">
    <source>
        <dbReference type="ARBA" id="ARBA00022553"/>
    </source>
</evidence>
<comment type="catalytic activity">
    <reaction evidence="54">
        <text>octanoyl-[ACP] + malonyl-[ACP] + H(+) = 3-oxodecanoyl-[ACP] + holo-[ACP] + CO2</text>
        <dbReference type="Rhea" id="RHEA:41852"/>
        <dbReference type="Rhea" id="RHEA-COMP:9623"/>
        <dbReference type="Rhea" id="RHEA-COMP:9636"/>
        <dbReference type="Rhea" id="RHEA-COMP:9637"/>
        <dbReference type="Rhea" id="RHEA-COMP:9685"/>
        <dbReference type="ChEBI" id="CHEBI:15378"/>
        <dbReference type="ChEBI" id="CHEBI:16526"/>
        <dbReference type="ChEBI" id="CHEBI:64479"/>
        <dbReference type="ChEBI" id="CHEBI:78449"/>
        <dbReference type="ChEBI" id="CHEBI:78463"/>
        <dbReference type="ChEBI" id="CHEBI:78464"/>
    </reaction>
    <physiologicalReaction direction="left-to-right" evidence="54">
        <dbReference type="Rhea" id="RHEA:41853"/>
    </physiologicalReaction>
</comment>
<evidence type="ECO:0000256" key="32">
    <source>
        <dbReference type="ARBA" id="ARBA00047810"/>
    </source>
</evidence>
<evidence type="ECO:0000256" key="4">
    <source>
        <dbReference type="ARBA" id="ARBA00012873"/>
    </source>
</evidence>
<comment type="catalytic activity">
    <reaction evidence="14">
        <text>(3R)-hydroxyoctanoyl-[ACP] = (2E)-octenoyl-[ACP] + H2O</text>
        <dbReference type="Rhea" id="RHEA:41844"/>
        <dbReference type="Rhea" id="RHEA-COMP:9634"/>
        <dbReference type="Rhea" id="RHEA-COMP:9635"/>
        <dbReference type="ChEBI" id="CHEBI:15377"/>
        <dbReference type="ChEBI" id="CHEBI:78461"/>
        <dbReference type="ChEBI" id="CHEBI:78462"/>
    </reaction>
    <physiologicalReaction direction="left-to-right" evidence="14">
        <dbReference type="Rhea" id="RHEA:41845"/>
    </physiologicalReaction>
</comment>
<dbReference type="InterPro" id="IPR016035">
    <property type="entry name" value="Acyl_Trfase/lysoPLipase"/>
</dbReference>
<comment type="catalytic activity">
    <reaction evidence="17">
        <text>(3R)-hydroxydecanoyl-[ACP] = (2E)-decenoyl-[ACP] + H2O</text>
        <dbReference type="Rhea" id="RHEA:41860"/>
        <dbReference type="Rhea" id="RHEA-COMP:9638"/>
        <dbReference type="Rhea" id="RHEA-COMP:9639"/>
        <dbReference type="ChEBI" id="CHEBI:15377"/>
        <dbReference type="ChEBI" id="CHEBI:78466"/>
        <dbReference type="ChEBI" id="CHEBI:78467"/>
    </reaction>
    <physiologicalReaction direction="left-to-right" evidence="17">
        <dbReference type="Rhea" id="RHEA:41861"/>
    </physiologicalReaction>
</comment>
<evidence type="ECO:0000256" key="6">
    <source>
        <dbReference type="ARBA" id="ARBA00013191"/>
    </source>
</evidence>
<comment type="catalytic activity">
    <reaction evidence="36">
        <text>hexadecanoyl-[ACP] + malonyl-[ACP] + H(+) = 3-oxooctadecanoyl-[ACP] + holo-[ACP] + CO2</text>
        <dbReference type="Rhea" id="RHEA:41916"/>
        <dbReference type="Rhea" id="RHEA-COMP:9623"/>
        <dbReference type="Rhea" id="RHEA-COMP:9652"/>
        <dbReference type="Rhea" id="RHEA-COMP:9653"/>
        <dbReference type="Rhea" id="RHEA-COMP:9685"/>
        <dbReference type="ChEBI" id="CHEBI:15378"/>
        <dbReference type="ChEBI" id="CHEBI:16526"/>
        <dbReference type="ChEBI" id="CHEBI:64479"/>
        <dbReference type="ChEBI" id="CHEBI:78449"/>
        <dbReference type="ChEBI" id="CHEBI:78483"/>
        <dbReference type="ChEBI" id="CHEBI:78487"/>
    </reaction>
    <physiologicalReaction direction="left-to-right" evidence="36">
        <dbReference type="Rhea" id="RHEA:41917"/>
    </physiologicalReaction>
</comment>
<dbReference type="InterPro" id="IPR014031">
    <property type="entry name" value="Ketoacyl_synth_C"/>
</dbReference>
<protein>
    <recommendedName>
        <fullName evidence="7">Fatty acid synthase</fullName>
        <ecNumber evidence="5">1.1.1.100</ecNumber>
        <ecNumber evidence="2">1.3.1.39</ecNumber>
        <ecNumber evidence="6">2.3.1.41</ecNumber>
        <ecNumber evidence="4">2.3.1.85</ecNumber>
        <ecNumber evidence="3">3.1.2.14</ecNumber>
    </recommendedName>
</protein>
<feature type="domain" description="Carrier" evidence="56">
    <location>
        <begin position="2015"/>
        <end position="2095"/>
    </location>
</feature>
<comment type="pathway">
    <text evidence="1">Lipid metabolism.</text>
</comment>
<keyword evidence="9" id="KW-0597">Phosphoprotein</keyword>
<dbReference type="InterPro" id="IPR014043">
    <property type="entry name" value="Acyl_transferase_dom"/>
</dbReference>
<evidence type="ECO:0000256" key="54">
    <source>
        <dbReference type="ARBA" id="ARBA00049533"/>
    </source>
</evidence>
<evidence type="ECO:0000256" key="49">
    <source>
        <dbReference type="ARBA" id="ARBA00049263"/>
    </source>
</evidence>
<feature type="region of interest" description="N-terminal hotdog fold" evidence="55">
    <location>
        <begin position="864"/>
        <end position="993"/>
    </location>
</feature>
<dbReference type="PROSITE" id="PS52019">
    <property type="entry name" value="PKS_MFAS_DH"/>
    <property type="match status" value="1"/>
</dbReference>
<comment type="function">
    <text evidence="23">Fatty acid synthetase is a multifunctional enzyme that catalyzes the de novo biosynthesis of long-chain saturated fatty acids starting from acetyl-CoA and malonyl-CoA in the presence of NADPH. This multifunctional protein contains 7 catalytic activities and a site for the binding of the prosthetic group 4'-phosphopantetheine of the acyl carrier protein ([ACP]) domain.</text>
</comment>
<evidence type="ECO:0000256" key="46">
    <source>
        <dbReference type="ARBA" id="ARBA00049019"/>
    </source>
</evidence>
<dbReference type="GO" id="GO:0016297">
    <property type="term" value="F:fatty acyl-[ACP] hydrolase activity"/>
    <property type="evidence" value="ECO:0007669"/>
    <property type="project" value="UniProtKB-EC"/>
</dbReference>
<dbReference type="SUPFAM" id="SSF52151">
    <property type="entry name" value="FabD/lysophospholipase-like"/>
    <property type="match status" value="1"/>
</dbReference>
<evidence type="ECO:0000256" key="45">
    <source>
        <dbReference type="ARBA" id="ARBA00048935"/>
    </source>
</evidence>
<dbReference type="InterPro" id="IPR036736">
    <property type="entry name" value="ACP-like_sf"/>
</dbReference>
<evidence type="ECO:0000256" key="48">
    <source>
        <dbReference type="ARBA" id="ARBA00049171"/>
    </source>
</evidence>
<evidence type="ECO:0000256" key="41">
    <source>
        <dbReference type="ARBA" id="ARBA00048571"/>
    </source>
</evidence>
<dbReference type="Pfam" id="PF00109">
    <property type="entry name" value="ketoacyl-synt"/>
    <property type="match status" value="1"/>
</dbReference>
<dbReference type="Pfam" id="PF00975">
    <property type="entry name" value="Thioesterase"/>
    <property type="match status" value="1"/>
</dbReference>
<comment type="catalytic activity">
    <reaction evidence="30">
        <text>(2E)-butenoyl-[ACP] + NADPH + H(+) = butanoyl-[ACP] + NADP(+)</text>
        <dbReference type="Rhea" id="RHEA:41812"/>
        <dbReference type="Rhea" id="RHEA-COMP:9627"/>
        <dbReference type="Rhea" id="RHEA-COMP:9628"/>
        <dbReference type="ChEBI" id="CHEBI:15378"/>
        <dbReference type="ChEBI" id="CHEBI:57783"/>
        <dbReference type="ChEBI" id="CHEBI:58349"/>
        <dbReference type="ChEBI" id="CHEBI:78453"/>
        <dbReference type="ChEBI" id="CHEBI:78454"/>
    </reaction>
    <physiologicalReaction direction="left-to-right" evidence="30">
        <dbReference type="Rhea" id="RHEA:41813"/>
    </physiologicalReaction>
</comment>
<dbReference type="CDD" id="cd05195">
    <property type="entry name" value="enoyl_red"/>
    <property type="match status" value="1"/>
</dbReference>
<feature type="domain" description="PKS/mFAS DH" evidence="58">
    <location>
        <begin position="864"/>
        <end position="1136"/>
    </location>
</feature>
<dbReference type="OrthoDB" id="329835at2759"/>
<dbReference type="InterPro" id="IPR042104">
    <property type="entry name" value="PKS_dehydratase_sf"/>
</dbReference>
<evidence type="ECO:0000256" key="33">
    <source>
        <dbReference type="ARBA" id="ARBA00047897"/>
    </source>
</evidence>
<evidence type="ECO:0000256" key="15">
    <source>
        <dbReference type="ARBA" id="ARBA00023351"/>
    </source>
</evidence>
<comment type="catalytic activity">
    <reaction evidence="29">
        <text>tetradecanoyl-[ACP] + malonyl-[ACP] + H(+) = 3-oxohexadecanoyl-[ACP] + holo-[ACP] + CO2</text>
        <dbReference type="Rhea" id="RHEA:41900"/>
        <dbReference type="Rhea" id="RHEA-COMP:9623"/>
        <dbReference type="Rhea" id="RHEA-COMP:9648"/>
        <dbReference type="Rhea" id="RHEA-COMP:9649"/>
        <dbReference type="Rhea" id="RHEA-COMP:9685"/>
        <dbReference type="ChEBI" id="CHEBI:15378"/>
        <dbReference type="ChEBI" id="CHEBI:16526"/>
        <dbReference type="ChEBI" id="CHEBI:64479"/>
        <dbReference type="ChEBI" id="CHEBI:78449"/>
        <dbReference type="ChEBI" id="CHEBI:78477"/>
        <dbReference type="ChEBI" id="CHEBI:78478"/>
    </reaction>
    <physiologicalReaction direction="left-to-right" evidence="29">
        <dbReference type="Rhea" id="RHEA:41901"/>
    </physiologicalReaction>
</comment>
<comment type="catalytic activity">
    <reaction evidence="31">
        <text>dodecanoyl-[ACP] + malonyl-[ACP] + H(+) = 3-oxotetradecanoyl-[ACP] + holo-[ACP] + CO2</text>
        <dbReference type="Rhea" id="RHEA:41884"/>
        <dbReference type="Rhea" id="RHEA-COMP:9623"/>
        <dbReference type="Rhea" id="RHEA-COMP:9644"/>
        <dbReference type="Rhea" id="RHEA-COMP:9645"/>
        <dbReference type="Rhea" id="RHEA-COMP:9685"/>
        <dbReference type="ChEBI" id="CHEBI:15378"/>
        <dbReference type="ChEBI" id="CHEBI:16526"/>
        <dbReference type="ChEBI" id="CHEBI:64479"/>
        <dbReference type="ChEBI" id="CHEBI:65264"/>
        <dbReference type="ChEBI" id="CHEBI:78449"/>
        <dbReference type="ChEBI" id="CHEBI:78473"/>
    </reaction>
    <physiologicalReaction direction="left-to-right" evidence="31">
        <dbReference type="Rhea" id="RHEA:41885"/>
    </physiologicalReaction>
</comment>
<evidence type="ECO:0000256" key="38">
    <source>
        <dbReference type="ARBA" id="ARBA00048289"/>
    </source>
</evidence>
<evidence type="ECO:0000256" key="13">
    <source>
        <dbReference type="ARBA" id="ARBA00022990"/>
    </source>
</evidence>
<evidence type="ECO:0000256" key="18">
    <source>
        <dbReference type="ARBA" id="ARBA00023394"/>
    </source>
</evidence>
<keyword evidence="59" id="KW-1185">Reference proteome</keyword>
<evidence type="ECO:0000256" key="25">
    <source>
        <dbReference type="ARBA" id="ARBA00047300"/>
    </source>
</evidence>
<dbReference type="SUPFAM" id="SSF50129">
    <property type="entry name" value="GroES-like"/>
    <property type="match status" value="1"/>
</dbReference>
<dbReference type="Pfam" id="PF02801">
    <property type="entry name" value="Ketoacyl-synt_C"/>
    <property type="match status" value="1"/>
</dbReference>
<evidence type="ECO:0000256" key="12">
    <source>
        <dbReference type="ARBA" id="ARBA00022898"/>
    </source>
</evidence>
<name>A0A6J1R8E0_9HYME</name>
<evidence type="ECO:0000256" key="42">
    <source>
        <dbReference type="ARBA" id="ARBA00048650"/>
    </source>
</evidence>
<dbReference type="Gene3D" id="1.10.1200.10">
    <property type="entry name" value="ACP-like"/>
    <property type="match status" value="1"/>
</dbReference>
<feature type="domain" description="Ketosynthase family 3 (KS3)" evidence="57">
    <location>
        <begin position="29"/>
        <end position="434"/>
    </location>
</feature>
<comment type="catalytic activity">
    <reaction evidence="42">
        <text>a 2,3-saturated acyl-[ACP] + NADP(+) = a (2E)-enoyl-[ACP] + NADPH + H(+)</text>
        <dbReference type="Rhea" id="RHEA:22564"/>
        <dbReference type="Rhea" id="RHEA-COMP:9925"/>
        <dbReference type="Rhea" id="RHEA-COMP:9926"/>
        <dbReference type="ChEBI" id="CHEBI:15378"/>
        <dbReference type="ChEBI" id="CHEBI:57783"/>
        <dbReference type="ChEBI" id="CHEBI:58349"/>
        <dbReference type="ChEBI" id="CHEBI:78784"/>
        <dbReference type="ChEBI" id="CHEBI:78785"/>
        <dbReference type="EC" id="1.3.1.39"/>
    </reaction>
    <physiologicalReaction direction="right-to-left" evidence="42">
        <dbReference type="Rhea" id="RHEA:22566"/>
    </physiologicalReaction>
</comment>
<evidence type="ECO:0000256" key="51">
    <source>
        <dbReference type="ARBA" id="ARBA00049422"/>
    </source>
</evidence>
<dbReference type="EC" id="1.3.1.39" evidence="2"/>
<feature type="region of interest" description="C-terminal hotdog fold" evidence="55">
    <location>
        <begin position="1003"/>
        <end position="1136"/>
    </location>
</feature>
<dbReference type="Pfam" id="PF13602">
    <property type="entry name" value="ADH_zinc_N_2"/>
    <property type="match status" value="1"/>
</dbReference>
<comment type="catalytic activity">
    <reaction evidence="52">
        <text>butanoyl-[ACP] + malonyl-[ACP] + H(+) = 3-oxohexanoyl-[ACP] + holo-[ACP] + CO2</text>
        <dbReference type="Rhea" id="RHEA:41820"/>
        <dbReference type="Rhea" id="RHEA-COMP:9623"/>
        <dbReference type="Rhea" id="RHEA-COMP:9628"/>
        <dbReference type="Rhea" id="RHEA-COMP:9629"/>
        <dbReference type="Rhea" id="RHEA-COMP:9685"/>
        <dbReference type="ChEBI" id="CHEBI:15378"/>
        <dbReference type="ChEBI" id="CHEBI:16526"/>
        <dbReference type="ChEBI" id="CHEBI:64479"/>
        <dbReference type="ChEBI" id="CHEBI:78449"/>
        <dbReference type="ChEBI" id="CHEBI:78454"/>
        <dbReference type="ChEBI" id="CHEBI:78456"/>
    </reaction>
    <physiologicalReaction direction="left-to-right" evidence="52">
        <dbReference type="Rhea" id="RHEA:41821"/>
    </physiologicalReaction>
</comment>
<evidence type="ECO:0000256" key="30">
    <source>
        <dbReference type="ARBA" id="ARBA00047500"/>
    </source>
</evidence>
<evidence type="ECO:0000256" key="29">
    <source>
        <dbReference type="ARBA" id="ARBA00047451"/>
    </source>
</evidence>
<dbReference type="InterPro" id="IPR013968">
    <property type="entry name" value="PKS_KR"/>
</dbReference>
<dbReference type="EC" id="1.1.1.100" evidence="5"/>
<dbReference type="RefSeq" id="XP_024889090.1">
    <property type="nucleotide sequence ID" value="XM_025033322.1"/>
</dbReference>
<dbReference type="PANTHER" id="PTHR43775">
    <property type="entry name" value="FATTY ACID SYNTHASE"/>
    <property type="match status" value="1"/>
</dbReference>
<evidence type="ECO:0000256" key="1">
    <source>
        <dbReference type="ARBA" id="ARBA00005189"/>
    </source>
</evidence>
<evidence type="ECO:0000256" key="10">
    <source>
        <dbReference type="ARBA" id="ARBA00022679"/>
    </source>
</evidence>
<dbReference type="GO" id="GO:0004312">
    <property type="term" value="F:fatty acid synthase activity"/>
    <property type="evidence" value="ECO:0007669"/>
    <property type="project" value="UniProtKB-EC"/>
</dbReference>
<evidence type="ECO:0000256" key="22">
    <source>
        <dbReference type="ARBA" id="ARBA00023402"/>
    </source>
</evidence>
<dbReference type="InterPro" id="IPR014030">
    <property type="entry name" value="Ketoacyl_synth_N"/>
</dbReference>
<evidence type="ECO:0000256" key="8">
    <source>
        <dbReference type="ARBA" id="ARBA00022450"/>
    </source>
</evidence>
<evidence type="ECO:0000256" key="20">
    <source>
        <dbReference type="ARBA" id="ARBA00023399"/>
    </source>
</evidence>
<comment type="catalytic activity">
    <reaction evidence="53">
        <text>(2E)-decenoyl-[ACP] + NADPH + H(+) = decanoyl-[ACP] + NADP(+)</text>
        <dbReference type="Rhea" id="RHEA:41864"/>
        <dbReference type="Rhea" id="RHEA-COMP:9639"/>
        <dbReference type="Rhea" id="RHEA-COMP:9640"/>
        <dbReference type="ChEBI" id="CHEBI:15378"/>
        <dbReference type="ChEBI" id="CHEBI:57783"/>
        <dbReference type="ChEBI" id="CHEBI:58349"/>
        <dbReference type="ChEBI" id="CHEBI:78467"/>
        <dbReference type="ChEBI" id="CHEBI:78468"/>
    </reaction>
    <physiologicalReaction direction="left-to-right" evidence="53">
        <dbReference type="Rhea" id="RHEA:41865"/>
    </physiologicalReaction>
</comment>
<evidence type="ECO:0000256" key="53">
    <source>
        <dbReference type="ARBA" id="ARBA00049521"/>
    </source>
</evidence>
<dbReference type="InterPro" id="IPR029058">
    <property type="entry name" value="AB_hydrolase_fold"/>
</dbReference>
<dbReference type="InterPro" id="IPR020841">
    <property type="entry name" value="PKS_Beta-ketoAc_synthase_dom"/>
</dbReference>
<dbReference type="Gene3D" id="3.40.50.1820">
    <property type="entry name" value="alpha/beta hydrolase"/>
    <property type="match status" value="1"/>
</dbReference>
<evidence type="ECO:0000256" key="7">
    <source>
        <dbReference type="ARBA" id="ARBA00018769"/>
    </source>
</evidence>
<comment type="catalytic activity">
    <reaction evidence="32">
        <text>(2E)-hexadecenoyl-[ACP] + NADPH + H(+) = hexadecanoyl-[ACP] + NADP(+)</text>
        <dbReference type="Rhea" id="RHEA:41912"/>
        <dbReference type="Rhea" id="RHEA-COMP:9651"/>
        <dbReference type="Rhea" id="RHEA-COMP:9652"/>
        <dbReference type="ChEBI" id="CHEBI:15378"/>
        <dbReference type="ChEBI" id="CHEBI:57783"/>
        <dbReference type="ChEBI" id="CHEBI:58349"/>
        <dbReference type="ChEBI" id="CHEBI:78481"/>
        <dbReference type="ChEBI" id="CHEBI:78483"/>
    </reaction>
    <physiologicalReaction direction="left-to-right" evidence="32">
        <dbReference type="Rhea" id="RHEA:41913"/>
    </physiologicalReaction>
</comment>
<dbReference type="Gene3D" id="3.30.70.3290">
    <property type="match status" value="1"/>
</dbReference>
<dbReference type="SMART" id="SM00822">
    <property type="entry name" value="PKS_KR"/>
    <property type="match status" value="1"/>
</dbReference>
<comment type="catalytic activity">
    <reaction evidence="44">
        <text>hexadecanoyl-[ACP] + H2O = hexadecanoate + holo-[ACP] + H(+)</text>
        <dbReference type="Rhea" id="RHEA:41932"/>
        <dbReference type="Rhea" id="RHEA-COMP:9652"/>
        <dbReference type="Rhea" id="RHEA-COMP:9685"/>
        <dbReference type="ChEBI" id="CHEBI:7896"/>
        <dbReference type="ChEBI" id="CHEBI:15377"/>
        <dbReference type="ChEBI" id="CHEBI:15378"/>
        <dbReference type="ChEBI" id="CHEBI:64479"/>
        <dbReference type="ChEBI" id="CHEBI:78483"/>
        <dbReference type="EC" id="3.1.2.14"/>
    </reaction>
    <physiologicalReaction direction="left-to-right" evidence="44">
        <dbReference type="Rhea" id="RHEA:41933"/>
    </physiologicalReaction>
</comment>
<comment type="catalytic activity">
    <reaction evidence="16">
        <text>(3R)-hydroxyhexanoyl-[ACP] = (2E)-hexenoyl-[ACP] + H2O</text>
        <dbReference type="Rhea" id="RHEA:41828"/>
        <dbReference type="Rhea" id="RHEA-COMP:9630"/>
        <dbReference type="Rhea" id="RHEA-COMP:9631"/>
        <dbReference type="ChEBI" id="CHEBI:15377"/>
        <dbReference type="ChEBI" id="CHEBI:78457"/>
        <dbReference type="ChEBI" id="CHEBI:78458"/>
    </reaction>
    <physiologicalReaction direction="left-to-right" evidence="16">
        <dbReference type="Rhea" id="RHEA:41829"/>
    </physiologicalReaction>
</comment>
<dbReference type="InterPro" id="IPR009081">
    <property type="entry name" value="PP-bd_ACP"/>
</dbReference>
<comment type="catalytic activity">
    <reaction evidence="34">
        <text>3-oxobutanoyl-[ACP] + NADPH + H(+) = (3R)-hydroxybutanoyl-[ACP] + NADP(+)</text>
        <dbReference type="Rhea" id="RHEA:41804"/>
        <dbReference type="Rhea" id="RHEA-COMP:9625"/>
        <dbReference type="Rhea" id="RHEA-COMP:9626"/>
        <dbReference type="ChEBI" id="CHEBI:15378"/>
        <dbReference type="ChEBI" id="CHEBI:57783"/>
        <dbReference type="ChEBI" id="CHEBI:58349"/>
        <dbReference type="ChEBI" id="CHEBI:78450"/>
        <dbReference type="ChEBI" id="CHEBI:78451"/>
    </reaction>
    <physiologicalReaction direction="left-to-right" evidence="34">
        <dbReference type="Rhea" id="RHEA:41805"/>
    </physiologicalReaction>
</comment>
<evidence type="ECO:0000256" key="35">
    <source>
        <dbReference type="ARBA" id="ARBA00047961"/>
    </source>
</evidence>
<dbReference type="InterPro" id="IPR001031">
    <property type="entry name" value="Thioesterase"/>
</dbReference>
<comment type="catalytic activity">
    <reaction evidence="37">
        <text>(2E)-dodecenoyl-[ACP] + NADPH + H(+) = dodecanoyl-[ACP] + NADP(+)</text>
        <dbReference type="Rhea" id="RHEA:41880"/>
        <dbReference type="Rhea" id="RHEA-COMP:9643"/>
        <dbReference type="Rhea" id="RHEA-COMP:9644"/>
        <dbReference type="ChEBI" id="CHEBI:15378"/>
        <dbReference type="ChEBI" id="CHEBI:57783"/>
        <dbReference type="ChEBI" id="CHEBI:58349"/>
        <dbReference type="ChEBI" id="CHEBI:65264"/>
        <dbReference type="ChEBI" id="CHEBI:78472"/>
    </reaction>
    <physiologicalReaction direction="left-to-right" evidence="37">
        <dbReference type="Rhea" id="RHEA:41881"/>
    </physiologicalReaction>
</comment>
<comment type="catalytic activity">
    <reaction evidence="50">
        <text>3-oxohexadecanoyl-[ACP] + NADPH + H(+) = (3R)-hydroxyhexadecanoyl-[ACP] + NADP(+)</text>
        <dbReference type="Rhea" id="RHEA:41904"/>
        <dbReference type="Rhea" id="RHEA-COMP:9649"/>
        <dbReference type="Rhea" id="RHEA-COMP:9650"/>
        <dbReference type="ChEBI" id="CHEBI:15378"/>
        <dbReference type="ChEBI" id="CHEBI:57783"/>
        <dbReference type="ChEBI" id="CHEBI:58349"/>
        <dbReference type="ChEBI" id="CHEBI:78478"/>
        <dbReference type="ChEBI" id="CHEBI:78480"/>
    </reaction>
    <physiologicalReaction direction="left-to-right" evidence="50">
        <dbReference type="Rhea" id="RHEA:41905"/>
    </physiologicalReaction>
</comment>
<keyword evidence="13" id="KW-0007">Acetylation</keyword>
<dbReference type="SUPFAM" id="SSF53474">
    <property type="entry name" value="alpha/beta-Hydrolases"/>
    <property type="match status" value="1"/>
</dbReference>
<dbReference type="InterPro" id="IPR050091">
    <property type="entry name" value="PKS_NRPS_Biosynth_Enz"/>
</dbReference>
<dbReference type="PANTHER" id="PTHR43775:SF23">
    <property type="entry name" value="FATTY ACID SYNTHASE 3"/>
    <property type="match status" value="1"/>
</dbReference>
<dbReference type="InterPro" id="IPR020843">
    <property type="entry name" value="ER"/>
</dbReference>
<dbReference type="EC" id="2.3.1.85" evidence="4"/>
<dbReference type="InterPro" id="IPR049391">
    <property type="entry name" value="FAS_pseudo-KR"/>
</dbReference>